<accession>A0AAU9IL02</accession>
<keyword evidence="3" id="KW-0732">Signal</keyword>
<dbReference type="AlphaFoldDB" id="A0AAU9IL02"/>
<keyword evidence="6" id="KW-1185">Reference proteome</keyword>
<evidence type="ECO:0000256" key="2">
    <source>
        <dbReference type="ARBA" id="ARBA00023145"/>
    </source>
</evidence>
<sequence length="304" mass="32997">MKYLSFFAPFVLSLSGLVIQPKDSDLVSPQDMIDEINSTQGSWVASADWVGHMATTEAKRKVSSKPISPKFPEYDWGVVLNYLSIPSSFDSRTQWPDCIHPIQNIGICEGDWAYSAAGALSDRFCIASNKNINVVLSPGYVIVCDIEYDNRCSGGTAGGAWNFLKQYGTPLASCVPMHSWSVDDGCPNKCNSGESLQFYKAASVNSYSGPSSIQAAILTNGPVETTMHLYQDFSSYKGGIYKHTTGSLLGSVSVKLIGWGNQNGTNYWIGANCWGTSWGMKGYFWIAFGECGIDTHAVAGSPYI</sequence>
<comment type="similarity">
    <text evidence="1">Belongs to the peptidase C1 family.</text>
</comment>
<feature type="signal peptide" evidence="3">
    <location>
        <begin position="1"/>
        <end position="24"/>
    </location>
</feature>
<dbReference type="InterPro" id="IPR013128">
    <property type="entry name" value="Peptidase_C1A"/>
</dbReference>
<dbReference type="SMART" id="SM00645">
    <property type="entry name" value="Pept_C1"/>
    <property type="match status" value="1"/>
</dbReference>
<dbReference type="GO" id="GO:0006508">
    <property type="term" value="P:proteolysis"/>
    <property type="evidence" value="ECO:0007669"/>
    <property type="project" value="InterPro"/>
</dbReference>
<feature type="domain" description="Peptidase C1A papain C-terminal" evidence="4">
    <location>
        <begin position="85"/>
        <end position="301"/>
    </location>
</feature>
<evidence type="ECO:0000259" key="4">
    <source>
        <dbReference type="SMART" id="SM00645"/>
    </source>
</evidence>
<dbReference type="Proteomes" id="UP001162131">
    <property type="component" value="Unassembled WGS sequence"/>
</dbReference>
<protein>
    <recommendedName>
        <fullName evidence="4">Peptidase C1A papain C-terminal domain-containing protein</fullName>
    </recommendedName>
</protein>
<name>A0AAU9IL02_9CILI</name>
<dbReference type="InterPro" id="IPR000668">
    <property type="entry name" value="Peptidase_C1A_C"/>
</dbReference>
<evidence type="ECO:0000256" key="3">
    <source>
        <dbReference type="SAM" id="SignalP"/>
    </source>
</evidence>
<dbReference type="PANTHER" id="PTHR12411">
    <property type="entry name" value="CYSTEINE PROTEASE FAMILY C1-RELATED"/>
    <property type="match status" value="1"/>
</dbReference>
<dbReference type="GO" id="GO:0008234">
    <property type="term" value="F:cysteine-type peptidase activity"/>
    <property type="evidence" value="ECO:0007669"/>
    <property type="project" value="InterPro"/>
</dbReference>
<reference evidence="5" key="1">
    <citation type="submission" date="2021-09" db="EMBL/GenBank/DDBJ databases">
        <authorList>
            <consortium name="AG Swart"/>
            <person name="Singh M."/>
            <person name="Singh A."/>
            <person name="Seah K."/>
            <person name="Emmerich C."/>
        </authorList>
    </citation>
    <scope>NUCLEOTIDE SEQUENCE</scope>
    <source>
        <strain evidence="5">ATCC30299</strain>
    </source>
</reference>
<gene>
    <name evidence="5" type="ORF">BSTOLATCC_MIC9689</name>
</gene>
<proteinExistence type="inferred from homology"/>
<evidence type="ECO:0000313" key="5">
    <source>
        <dbReference type="EMBL" id="CAG9313887.1"/>
    </source>
</evidence>
<dbReference type="EMBL" id="CAJZBQ010000011">
    <property type="protein sequence ID" value="CAG9313887.1"/>
    <property type="molecule type" value="Genomic_DNA"/>
</dbReference>
<dbReference type="Pfam" id="PF00112">
    <property type="entry name" value="Peptidase_C1"/>
    <property type="match status" value="1"/>
</dbReference>
<comment type="caution">
    <text evidence="5">The sequence shown here is derived from an EMBL/GenBank/DDBJ whole genome shotgun (WGS) entry which is preliminary data.</text>
</comment>
<evidence type="ECO:0000256" key="1">
    <source>
        <dbReference type="ARBA" id="ARBA00008455"/>
    </source>
</evidence>
<dbReference type="InterPro" id="IPR038765">
    <property type="entry name" value="Papain-like_cys_pep_sf"/>
</dbReference>
<evidence type="ECO:0000313" key="6">
    <source>
        <dbReference type="Proteomes" id="UP001162131"/>
    </source>
</evidence>
<keyword evidence="2" id="KW-0865">Zymogen</keyword>
<feature type="chain" id="PRO_5043347570" description="Peptidase C1A papain C-terminal domain-containing protein" evidence="3">
    <location>
        <begin position="25"/>
        <end position="304"/>
    </location>
</feature>
<dbReference type="Gene3D" id="3.90.70.10">
    <property type="entry name" value="Cysteine proteinases"/>
    <property type="match status" value="1"/>
</dbReference>
<organism evidence="5 6">
    <name type="scientific">Blepharisma stoltei</name>
    <dbReference type="NCBI Taxonomy" id="1481888"/>
    <lineage>
        <taxon>Eukaryota</taxon>
        <taxon>Sar</taxon>
        <taxon>Alveolata</taxon>
        <taxon>Ciliophora</taxon>
        <taxon>Postciliodesmatophora</taxon>
        <taxon>Heterotrichea</taxon>
        <taxon>Heterotrichida</taxon>
        <taxon>Blepharismidae</taxon>
        <taxon>Blepharisma</taxon>
    </lineage>
</organism>
<dbReference type="SUPFAM" id="SSF54001">
    <property type="entry name" value="Cysteine proteinases"/>
    <property type="match status" value="1"/>
</dbReference>